<comment type="similarity">
    <text evidence="2 7">Belongs to the acyl-CoA dehydrogenase family.</text>
</comment>
<protein>
    <submittedName>
        <fullName evidence="13">Uncharacterized protein</fullName>
    </submittedName>
</protein>
<evidence type="ECO:0000256" key="6">
    <source>
        <dbReference type="ARBA" id="ARBA00023002"/>
    </source>
</evidence>
<dbReference type="GO" id="GO:0033539">
    <property type="term" value="P:fatty acid beta-oxidation using acyl-CoA dehydrogenase"/>
    <property type="evidence" value="ECO:0007669"/>
    <property type="project" value="TreeGrafter"/>
</dbReference>
<dbReference type="FunFam" id="2.40.110.10:FF:000002">
    <property type="entry name" value="Acyl-CoA dehydrogenase fadE12"/>
    <property type="match status" value="1"/>
</dbReference>
<keyword evidence="9" id="KW-0472">Membrane</keyword>
<evidence type="ECO:0000259" key="11">
    <source>
        <dbReference type="Pfam" id="PF02770"/>
    </source>
</evidence>
<evidence type="ECO:0000256" key="7">
    <source>
        <dbReference type="RuleBase" id="RU362125"/>
    </source>
</evidence>
<keyword evidence="9" id="KW-1133">Transmembrane helix</keyword>
<feature type="transmembrane region" description="Helical" evidence="9">
    <location>
        <begin position="473"/>
        <end position="496"/>
    </location>
</feature>
<evidence type="ECO:0000256" key="2">
    <source>
        <dbReference type="ARBA" id="ARBA00009347"/>
    </source>
</evidence>
<evidence type="ECO:0000256" key="8">
    <source>
        <dbReference type="SAM" id="MobiDB-lite"/>
    </source>
</evidence>
<gene>
    <name evidence="13" type="ORF">BZG36_04271</name>
</gene>
<dbReference type="InterPro" id="IPR037069">
    <property type="entry name" value="AcylCoA_DH/ox_N_sf"/>
</dbReference>
<evidence type="ECO:0000256" key="5">
    <source>
        <dbReference type="ARBA" id="ARBA00022827"/>
    </source>
</evidence>
<dbReference type="AlphaFoldDB" id="A0A261XWR8"/>
<dbReference type="Pfam" id="PF00441">
    <property type="entry name" value="Acyl-CoA_dh_1"/>
    <property type="match status" value="1"/>
</dbReference>
<feature type="domain" description="Acyl-CoA oxidase/dehydrogenase middle" evidence="11">
    <location>
        <begin position="143"/>
        <end position="245"/>
    </location>
</feature>
<feature type="domain" description="Acyl-CoA dehydrogenase/oxidase C-terminal" evidence="10">
    <location>
        <begin position="257"/>
        <end position="408"/>
    </location>
</feature>
<dbReference type="Gene3D" id="2.40.110.10">
    <property type="entry name" value="Butyryl-CoA Dehydrogenase, subunit A, domain 2"/>
    <property type="match status" value="1"/>
</dbReference>
<dbReference type="InterPro" id="IPR006091">
    <property type="entry name" value="Acyl-CoA_Oxase/DH_mid-dom"/>
</dbReference>
<feature type="transmembrane region" description="Helical" evidence="9">
    <location>
        <begin position="542"/>
        <end position="565"/>
    </location>
</feature>
<organism evidence="13 14">
    <name type="scientific">Bifiguratus adelaidae</name>
    <dbReference type="NCBI Taxonomy" id="1938954"/>
    <lineage>
        <taxon>Eukaryota</taxon>
        <taxon>Fungi</taxon>
        <taxon>Fungi incertae sedis</taxon>
        <taxon>Mucoromycota</taxon>
        <taxon>Mucoromycotina</taxon>
        <taxon>Endogonomycetes</taxon>
        <taxon>Endogonales</taxon>
        <taxon>Endogonales incertae sedis</taxon>
        <taxon>Bifiguratus</taxon>
    </lineage>
</organism>
<evidence type="ECO:0000256" key="3">
    <source>
        <dbReference type="ARBA" id="ARBA00011738"/>
    </source>
</evidence>
<dbReference type="Pfam" id="PF12271">
    <property type="entry name" value="Chs7"/>
    <property type="match status" value="1"/>
</dbReference>
<evidence type="ECO:0000259" key="10">
    <source>
        <dbReference type="Pfam" id="PF00441"/>
    </source>
</evidence>
<evidence type="ECO:0000256" key="1">
    <source>
        <dbReference type="ARBA" id="ARBA00001974"/>
    </source>
</evidence>
<keyword evidence="5 7" id="KW-0274">FAD</keyword>
<dbReference type="EMBL" id="MVBO01000124">
    <property type="protein sequence ID" value="OZJ02803.1"/>
    <property type="molecule type" value="Genomic_DNA"/>
</dbReference>
<dbReference type="GO" id="GO:0050660">
    <property type="term" value="F:flavin adenine dinucleotide binding"/>
    <property type="evidence" value="ECO:0007669"/>
    <property type="project" value="InterPro"/>
</dbReference>
<dbReference type="PANTHER" id="PTHR48083">
    <property type="entry name" value="MEDIUM-CHAIN SPECIFIC ACYL-COA DEHYDROGENASE, MITOCHONDRIAL-RELATED"/>
    <property type="match status" value="1"/>
</dbReference>
<accession>A0A261XWR8</accession>
<dbReference type="Proteomes" id="UP000242875">
    <property type="component" value="Unassembled WGS sequence"/>
</dbReference>
<feature type="transmembrane region" description="Helical" evidence="9">
    <location>
        <begin position="502"/>
        <end position="521"/>
    </location>
</feature>
<dbReference type="InterPro" id="IPR050741">
    <property type="entry name" value="Acyl-CoA_dehydrogenase"/>
</dbReference>
<sequence>MSSNVLVDHSTLSPKFRELYAKLVDFVDNDCIPAEKLFAEQMGKGDQRWKVIPSVLEELKEKAKSLGLWNMWLHAHYKEGPGFTNLEYALMAEQLGRGLHLASEACNCSAPDTGNMEVFAKYGNEAQKEKWLKPLMEGKIRSAFAMTEKNVASSDATNIETSIVRAGNEYIVNGHKWWISGAGDPRCAVYLVMGKTDPKNSDTHRQQSIIIVPAGTPGCTVVRPMQVFGYDDAPEGHMELIFKDCRVPAENIVLGEGRGFEIIQGRLGPGRIHHCMRSIGVAERALEHMIARVTDPSRRTFGKLLAQHGSIVEGIAKSRNEIDQARFLVLNAAAKIDKVGAKGALKEIGMAKSVVPIMTLQVLDRAIQAHGAGGVSQDFPLAKLWAGTRTLRLADGPDEVHWAQVGKVELRRAEEIREKFKKQSQKAQQMLNRQRYRDMRALLVFYGTMVFVQIFANGNFLPDLSVVRGFAAVYNAVQACTAWVLFYNGVIAFQTIPDGSLLSLLMLTATVLIGFLINLILSIDTFKNFSGQFPPSPNGIDVINVALFVFNLLLPALCVMGYWIMQMVVVLKELSDWSPLLYLAVSVIAFALSEVFIFIVSPYVAAGAHHRADGSFLGTLFMLIAMIFVFQYWWHVTDDEEDDFQLEPTMEESGHQEKRQDNYGSQERLHDIQI</sequence>
<dbReference type="GO" id="GO:0005737">
    <property type="term" value="C:cytoplasm"/>
    <property type="evidence" value="ECO:0007669"/>
    <property type="project" value="TreeGrafter"/>
</dbReference>
<comment type="cofactor">
    <cofactor evidence="1 7">
        <name>FAD</name>
        <dbReference type="ChEBI" id="CHEBI:57692"/>
    </cofactor>
</comment>
<dbReference type="OrthoDB" id="434771at2759"/>
<comment type="caution">
    <text evidence="13">The sequence shown here is derived from an EMBL/GenBank/DDBJ whole genome shotgun (WGS) entry which is preliminary data.</text>
</comment>
<dbReference type="SUPFAM" id="SSF47203">
    <property type="entry name" value="Acyl-CoA dehydrogenase C-terminal domain-like"/>
    <property type="match status" value="1"/>
</dbReference>
<keyword evidence="9" id="KW-0812">Transmembrane</keyword>
<dbReference type="PANTHER" id="PTHR48083:SF13">
    <property type="entry name" value="ACYL-COA DEHYDROGENASE FAMILY MEMBER 11"/>
    <property type="match status" value="1"/>
</dbReference>
<keyword evidence="4 7" id="KW-0285">Flavoprotein</keyword>
<dbReference type="Pfam" id="PF02771">
    <property type="entry name" value="Acyl-CoA_dh_N"/>
    <property type="match status" value="1"/>
</dbReference>
<proteinExistence type="inferred from homology"/>
<evidence type="ECO:0000313" key="14">
    <source>
        <dbReference type="Proteomes" id="UP000242875"/>
    </source>
</evidence>
<evidence type="ECO:0000256" key="9">
    <source>
        <dbReference type="SAM" id="Phobius"/>
    </source>
</evidence>
<feature type="region of interest" description="Disordered" evidence="8">
    <location>
        <begin position="650"/>
        <end position="674"/>
    </location>
</feature>
<dbReference type="InterPro" id="IPR013786">
    <property type="entry name" value="AcylCoA_DH/ox_N"/>
</dbReference>
<evidence type="ECO:0000256" key="4">
    <source>
        <dbReference type="ARBA" id="ARBA00022630"/>
    </source>
</evidence>
<dbReference type="Pfam" id="PF02770">
    <property type="entry name" value="Acyl-CoA_dh_M"/>
    <property type="match status" value="1"/>
</dbReference>
<reference evidence="13 14" key="1">
    <citation type="journal article" date="2017" name="Mycologia">
        <title>Bifiguratus adelaidae, gen. et sp. nov., a new member of Mucoromycotina in endophytic and soil-dwelling habitats.</title>
        <authorList>
            <person name="Torres-Cruz T.J."/>
            <person name="Billingsley Tobias T.L."/>
            <person name="Almatruk M."/>
            <person name="Hesse C."/>
            <person name="Kuske C.R."/>
            <person name="Desiro A."/>
            <person name="Benucci G.M."/>
            <person name="Bonito G."/>
            <person name="Stajich J.E."/>
            <person name="Dunlap C."/>
            <person name="Arnold A.E."/>
            <person name="Porras-Alfaro A."/>
        </authorList>
    </citation>
    <scope>NUCLEOTIDE SEQUENCE [LARGE SCALE GENOMIC DNA]</scope>
    <source>
        <strain evidence="13 14">AZ0501</strain>
    </source>
</reference>
<dbReference type="Gene3D" id="1.10.540.10">
    <property type="entry name" value="Acyl-CoA dehydrogenase/oxidase, N-terminal domain"/>
    <property type="match status" value="1"/>
</dbReference>
<feature type="transmembrane region" description="Helical" evidence="9">
    <location>
        <begin position="616"/>
        <end position="634"/>
    </location>
</feature>
<dbReference type="Gene3D" id="1.20.140.10">
    <property type="entry name" value="Butyryl-CoA Dehydrogenase, subunit A, domain 3"/>
    <property type="match status" value="1"/>
</dbReference>
<keyword evidence="6 7" id="KW-0560">Oxidoreductase</keyword>
<dbReference type="GO" id="GO:0003995">
    <property type="term" value="F:acyl-CoA dehydrogenase activity"/>
    <property type="evidence" value="ECO:0007669"/>
    <property type="project" value="TreeGrafter"/>
</dbReference>
<dbReference type="InterPro" id="IPR046373">
    <property type="entry name" value="Acyl-CoA_Oxase/DH_mid-dom_sf"/>
</dbReference>
<dbReference type="InterPro" id="IPR009100">
    <property type="entry name" value="AcylCoA_DH/oxidase_NM_dom_sf"/>
</dbReference>
<keyword evidence="14" id="KW-1185">Reference proteome</keyword>
<feature type="transmembrane region" description="Helical" evidence="9">
    <location>
        <begin position="580"/>
        <end position="604"/>
    </location>
</feature>
<comment type="subunit">
    <text evidence="3">Homodimer.</text>
</comment>
<dbReference type="InterPro" id="IPR022057">
    <property type="entry name" value="Chs7"/>
</dbReference>
<dbReference type="InterPro" id="IPR009075">
    <property type="entry name" value="AcylCo_DH/oxidase_C"/>
</dbReference>
<feature type="compositionally biased region" description="Basic and acidic residues" evidence="8">
    <location>
        <begin position="652"/>
        <end position="674"/>
    </location>
</feature>
<dbReference type="SUPFAM" id="SSF56645">
    <property type="entry name" value="Acyl-CoA dehydrogenase NM domain-like"/>
    <property type="match status" value="1"/>
</dbReference>
<evidence type="ECO:0000259" key="12">
    <source>
        <dbReference type="Pfam" id="PF02771"/>
    </source>
</evidence>
<name>A0A261XWR8_9FUNG</name>
<feature type="transmembrane region" description="Helical" evidence="9">
    <location>
        <begin position="441"/>
        <end position="461"/>
    </location>
</feature>
<evidence type="ECO:0000313" key="13">
    <source>
        <dbReference type="EMBL" id="OZJ02803.1"/>
    </source>
</evidence>
<dbReference type="InterPro" id="IPR036250">
    <property type="entry name" value="AcylCo_DH-like_C"/>
</dbReference>
<feature type="domain" description="Acyl-CoA dehydrogenase/oxidase N-terminal" evidence="12">
    <location>
        <begin position="48"/>
        <end position="139"/>
    </location>
</feature>